<organism evidence="6 7">
    <name type="scientific">Svornostia abyssi</name>
    <dbReference type="NCBI Taxonomy" id="2898438"/>
    <lineage>
        <taxon>Bacteria</taxon>
        <taxon>Bacillati</taxon>
        <taxon>Actinomycetota</taxon>
        <taxon>Thermoleophilia</taxon>
        <taxon>Solirubrobacterales</taxon>
        <taxon>Baekduiaceae</taxon>
        <taxon>Svornostia</taxon>
    </lineage>
</organism>
<proteinExistence type="inferred from homology"/>
<keyword evidence="4" id="KW-0804">Transcription</keyword>
<dbReference type="InterPro" id="IPR013324">
    <property type="entry name" value="RNA_pol_sigma_r3/r4-like"/>
</dbReference>
<comment type="similarity">
    <text evidence="1">Belongs to the sigma-70 factor family. ECF subfamily.</text>
</comment>
<dbReference type="SUPFAM" id="SSF88659">
    <property type="entry name" value="Sigma3 and sigma4 domains of RNA polymerase sigma factors"/>
    <property type="match status" value="1"/>
</dbReference>
<evidence type="ECO:0000256" key="1">
    <source>
        <dbReference type="ARBA" id="ARBA00010641"/>
    </source>
</evidence>
<dbReference type="PANTHER" id="PTHR47756:SF2">
    <property type="entry name" value="BLL6612 PROTEIN"/>
    <property type="match status" value="1"/>
</dbReference>
<dbReference type="Pfam" id="PF20239">
    <property type="entry name" value="DUF6596"/>
    <property type="match status" value="1"/>
</dbReference>
<evidence type="ECO:0000313" key="6">
    <source>
        <dbReference type="EMBL" id="UUY04169.1"/>
    </source>
</evidence>
<keyword evidence="3" id="KW-0731">Sigma factor</keyword>
<dbReference type="InterPro" id="IPR046531">
    <property type="entry name" value="DUF6596"/>
</dbReference>
<dbReference type="EMBL" id="CP088295">
    <property type="protein sequence ID" value="UUY04169.1"/>
    <property type="molecule type" value="Genomic_DNA"/>
</dbReference>
<dbReference type="PANTHER" id="PTHR47756">
    <property type="entry name" value="BLL6612 PROTEIN-RELATED"/>
    <property type="match status" value="1"/>
</dbReference>
<dbReference type="InterPro" id="IPR013249">
    <property type="entry name" value="RNA_pol_sigma70_r4_t2"/>
</dbReference>
<evidence type="ECO:0000256" key="3">
    <source>
        <dbReference type="ARBA" id="ARBA00023082"/>
    </source>
</evidence>
<dbReference type="Pfam" id="PF04542">
    <property type="entry name" value="Sigma70_r2"/>
    <property type="match status" value="1"/>
</dbReference>
<dbReference type="SUPFAM" id="SSF88946">
    <property type="entry name" value="Sigma2 domain of RNA polymerase sigma factors"/>
    <property type="match status" value="1"/>
</dbReference>
<evidence type="ECO:0000313" key="7">
    <source>
        <dbReference type="Proteomes" id="UP001058860"/>
    </source>
</evidence>
<dbReference type="RefSeq" id="WP_353864660.1">
    <property type="nucleotide sequence ID" value="NZ_CP088295.1"/>
</dbReference>
<gene>
    <name evidence="6" type="ORF">LRS13_01170</name>
</gene>
<reference evidence="7" key="1">
    <citation type="submission" date="2021-11" db="EMBL/GenBank/DDBJ databases">
        <title>Cultivation dependent microbiological survey of springs from the worlds oldest radium mine currently devoted to the extraction of radon-saturated water.</title>
        <authorList>
            <person name="Kapinusova G."/>
            <person name="Smrhova T."/>
            <person name="Strejcek M."/>
            <person name="Suman J."/>
            <person name="Jani K."/>
            <person name="Pajer P."/>
            <person name="Uhlik O."/>
        </authorList>
    </citation>
    <scope>NUCLEOTIDE SEQUENCE [LARGE SCALE GENOMIC DNA]</scope>
    <source>
        <strain evidence="7">J379</strain>
    </source>
</reference>
<dbReference type="Pfam" id="PF08281">
    <property type="entry name" value="Sigma70_r4_2"/>
    <property type="match status" value="1"/>
</dbReference>
<dbReference type="InterPro" id="IPR014284">
    <property type="entry name" value="RNA_pol_sigma-70_dom"/>
</dbReference>
<dbReference type="InterPro" id="IPR036388">
    <property type="entry name" value="WH-like_DNA-bd_sf"/>
</dbReference>
<dbReference type="InterPro" id="IPR007627">
    <property type="entry name" value="RNA_pol_sigma70_r2"/>
</dbReference>
<evidence type="ECO:0000256" key="4">
    <source>
        <dbReference type="ARBA" id="ARBA00023163"/>
    </source>
</evidence>
<accession>A0ABY5PHL1</accession>
<feature type="domain" description="HTH luxR-type" evidence="5">
    <location>
        <begin position="138"/>
        <end position="165"/>
    </location>
</feature>
<dbReference type="InterPro" id="IPR013325">
    <property type="entry name" value="RNA_pol_sigma_r2"/>
</dbReference>
<keyword evidence="2" id="KW-0805">Transcription regulation</keyword>
<evidence type="ECO:0000259" key="5">
    <source>
        <dbReference type="PROSITE" id="PS00622"/>
    </source>
</evidence>
<dbReference type="NCBIfam" id="TIGR02937">
    <property type="entry name" value="sigma70-ECF"/>
    <property type="match status" value="1"/>
</dbReference>
<dbReference type="Proteomes" id="UP001058860">
    <property type="component" value="Chromosome"/>
</dbReference>
<dbReference type="InterPro" id="IPR000792">
    <property type="entry name" value="Tscrpt_reg_LuxR_C"/>
</dbReference>
<dbReference type="Gene3D" id="1.10.1740.10">
    <property type="match status" value="1"/>
</dbReference>
<dbReference type="PROSITE" id="PS00622">
    <property type="entry name" value="HTH_LUXR_1"/>
    <property type="match status" value="1"/>
</dbReference>
<evidence type="ECO:0000256" key="2">
    <source>
        <dbReference type="ARBA" id="ARBA00023015"/>
    </source>
</evidence>
<protein>
    <submittedName>
        <fullName evidence="6">Sigma-70 family RNA polymerase sigma factor</fullName>
    </submittedName>
</protein>
<sequence length="417" mass="45364">MTGQRAVELAFREEAPAVLATLIRQVGDFDLAEDAVQDAFAAAVASWPRDGIPERPGAWITTTARRRAIDRLRRDRGLADRMAALQRLTEIDALRRDEEAALDAPAIGDDRLRLLFTCCHPALAMDARVALTLRALGGLTTAEVARALLVSEETMRRRLSRAKRKIAAAGIPYRVPGDEDLPKRLRGVLAVVYLIFNEGYAAAAGERLVRGELCAEAIRLGRLLVRLVPGDAETEGLLALMLLQDARREARVDEHGAYVALDEQDRSRWDAGRIAEGREALRRALERRAPGTYQLQAAIAALHCEAPDAAATDWPQIAALYGELARRAPSPVIEVNRAVAVAFAGGDGLAVLAPLLGDERLAEYQPLHAAHAELLRRAGDGARADAAYGRAIELSDNAVERAELERRQADVQADRSS</sequence>
<keyword evidence="7" id="KW-1185">Reference proteome</keyword>
<name>A0ABY5PHL1_9ACTN</name>
<dbReference type="Gene3D" id="1.10.10.10">
    <property type="entry name" value="Winged helix-like DNA-binding domain superfamily/Winged helix DNA-binding domain"/>
    <property type="match status" value="1"/>
</dbReference>